<feature type="region of interest" description="Disordered" evidence="2">
    <location>
        <begin position="1"/>
        <end position="45"/>
    </location>
</feature>
<gene>
    <name evidence="4" type="ORF">IAG42_26985</name>
</gene>
<organism evidence="4 5">
    <name type="scientific">Streptomyces xanthii</name>
    <dbReference type="NCBI Taxonomy" id="2768069"/>
    <lineage>
        <taxon>Bacteria</taxon>
        <taxon>Bacillati</taxon>
        <taxon>Actinomycetota</taxon>
        <taxon>Actinomycetes</taxon>
        <taxon>Kitasatosporales</taxon>
        <taxon>Streptomycetaceae</taxon>
        <taxon>Streptomyces</taxon>
    </lineage>
</organism>
<dbReference type="PANTHER" id="PTHR35526">
    <property type="entry name" value="ANTI-SIGMA-F FACTOR RSBW-RELATED"/>
    <property type="match status" value="1"/>
</dbReference>
<dbReference type="InterPro" id="IPR003594">
    <property type="entry name" value="HATPase_dom"/>
</dbReference>
<keyword evidence="1" id="KW-0723">Serine/threonine-protein kinase</keyword>
<dbReference type="GO" id="GO:0005524">
    <property type="term" value="F:ATP binding"/>
    <property type="evidence" value="ECO:0007669"/>
    <property type="project" value="UniProtKB-KW"/>
</dbReference>
<evidence type="ECO:0000256" key="1">
    <source>
        <dbReference type="ARBA" id="ARBA00022527"/>
    </source>
</evidence>
<keyword evidence="5" id="KW-1185">Reference proteome</keyword>
<name>A0A7H1BDR5_9ACTN</name>
<keyword evidence="1" id="KW-0418">Kinase</keyword>
<dbReference type="Proteomes" id="UP000516428">
    <property type="component" value="Chromosome"/>
</dbReference>
<evidence type="ECO:0000313" key="4">
    <source>
        <dbReference type="EMBL" id="QNS06870.1"/>
    </source>
</evidence>
<dbReference type="GO" id="GO:0004674">
    <property type="term" value="F:protein serine/threonine kinase activity"/>
    <property type="evidence" value="ECO:0007669"/>
    <property type="project" value="UniProtKB-KW"/>
</dbReference>
<evidence type="ECO:0000259" key="3">
    <source>
        <dbReference type="Pfam" id="PF13581"/>
    </source>
</evidence>
<dbReference type="KEGG" id="sxn:IAG42_26985"/>
<keyword evidence="4" id="KW-0547">Nucleotide-binding</keyword>
<dbReference type="AlphaFoldDB" id="A0A7H1BDR5"/>
<feature type="region of interest" description="Disordered" evidence="2">
    <location>
        <begin position="164"/>
        <end position="183"/>
    </location>
</feature>
<accession>A0A7H1BDR5</accession>
<dbReference type="Gene3D" id="3.30.565.10">
    <property type="entry name" value="Histidine kinase-like ATPase, C-terminal domain"/>
    <property type="match status" value="1"/>
</dbReference>
<dbReference type="CDD" id="cd16936">
    <property type="entry name" value="HATPase_RsbW-like"/>
    <property type="match status" value="1"/>
</dbReference>
<keyword evidence="4" id="KW-0067">ATP-binding</keyword>
<dbReference type="InterPro" id="IPR050267">
    <property type="entry name" value="Anti-sigma-factor_SerPK"/>
</dbReference>
<keyword evidence="1" id="KW-0808">Transferase</keyword>
<dbReference type="EMBL" id="CP061281">
    <property type="protein sequence ID" value="QNS06870.1"/>
    <property type="molecule type" value="Genomic_DNA"/>
</dbReference>
<reference evidence="4 5" key="1">
    <citation type="submission" date="2020-09" db="EMBL/GenBank/DDBJ databases">
        <title>A novel species.</title>
        <authorList>
            <person name="Gao J."/>
        </authorList>
    </citation>
    <scope>NUCLEOTIDE SEQUENCE [LARGE SCALE GENOMIC DNA]</scope>
    <source>
        <strain evidence="4 5">CRXT-Y-14</strain>
    </source>
</reference>
<sequence>MASVTPSAPLGTAAREATLGDLSGTPFGPPARRSSFELAPHPGSAAQARRMTRAHLTGWGACEDTCDAAALVVSELVTNAIVHTASRRIHCELHELCDDAGERVRIAVRDEGRMPGDTAPAGRVAPEEEHGRGLLLVAAVSSAWGAQETGPGLVVWAELPRDGGQGAAAGPMPEASGPAEWSW</sequence>
<dbReference type="Pfam" id="PF13581">
    <property type="entry name" value="HATPase_c_2"/>
    <property type="match status" value="1"/>
</dbReference>
<feature type="domain" description="Histidine kinase/HSP90-like ATPase" evidence="3">
    <location>
        <begin position="41"/>
        <end position="156"/>
    </location>
</feature>
<evidence type="ECO:0000256" key="2">
    <source>
        <dbReference type="SAM" id="MobiDB-lite"/>
    </source>
</evidence>
<evidence type="ECO:0000313" key="5">
    <source>
        <dbReference type="Proteomes" id="UP000516428"/>
    </source>
</evidence>
<dbReference type="InterPro" id="IPR036890">
    <property type="entry name" value="HATPase_C_sf"/>
</dbReference>
<dbReference type="SUPFAM" id="SSF55874">
    <property type="entry name" value="ATPase domain of HSP90 chaperone/DNA topoisomerase II/histidine kinase"/>
    <property type="match status" value="1"/>
</dbReference>
<dbReference type="PANTHER" id="PTHR35526:SF3">
    <property type="entry name" value="ANTI-SIGMA-F FACTOR RSBW"/>
    <property type="match status" value="1"/>
</dbReference>
<proteinExistence type="predicted"/>
<protein>
    <submittedName>
        <fullName evidence="4">ATP-binding protein</fullName>
    </submittedName>
</protein>